<dbReference type="InterPro" id="IPR002550">
    <property type="entry name" value="CNNM"/>
</dbReference>
<evidence type="ECO:0000313" key="10">
    <source>
        <dbReference type="EMBL" id="KPK63958.1"/>
    </source>
</evidence>
<dbReference type="EMBL" id="LJUJ01000007">
    <property type="protein sequence ID" value="KPK63958.1"/>
    <property type="molecule type" value="Genomic_DNA"/>
</dbReference>
<evidence type="ECO:0000313" key="11">
    <source>
        <dbReference type="Proteomes" id="UP000051373"/>
    </source>
</evidence>
<comment type="subcellular location">
    <subcellularLocation>
        <location evidence="1">Membrane</location>
        <topology evidence="1">Multi-pass membrane protein</topology>
    </subcellularLocation>
</comment>
<dbReference type="GO" id="GO:0005886">
    <property type="term" value="C:plasma membrane"/>
    <property type="evidence" value="ECO:0007669"/>
    <property type="project" value="TreeGrafter"/>
</dbReference>
<reference evidence="10 11" key="1">
    <citation type="journal article" date="2015" name="Microbiome">
        <title>Genomic resolution of linkages in carbon, nitrogen, and sulfur cycling among widespread estuary sediment bacteria.</title>
        <authorList>
            <person name="Baker B.J."/>
            <person name="Lazar C.S."/>
            <person name="Teske A.P."/>
            <person name="Dick G.J."/>
        </authorList>
    </citation>
    <scope>NUCLEOTIDE SEQUENCE [LARGE SCALE GENOMIC DNA]</scope>
    <source>
        <strain evidence="10">SM23_42</strain>
    </source>
</reference>
<evidence type="ECO:0000256" key="7">
    <source>
        <dbReference type="PROSITE-ProRule" id="PRU00703"/>
    </source>
</evidence>
<name>A0A0S8FT99_UNCW3</name>
<dbReference type="STRING" id="1703779.AMJ83_04610"/>
<dbReference type="Pfam" id="PF00571">
    <property type="entry name" value="CBS"/>
    <property type="match status" value="1"/>
</dbReference>
<protein>
    <recommendedName>
        <fullName evidence="9">CBS domain-containing protein</fullName>
    </recommendedName>
</protein>
<sequence length="308" mass="34918">MIDFIIPLLLSISIGIFTASETGLVSIEKIKLLKARREKKSWAIRMSNFLAAPERFFSTILVCENFIIVVASTLYARFFVNLMGGNGIVVSTITLSLFSLFFGQFVPKSFALSHPAQTMTALSGIIYYIEVATYPVVWFYANIAKFIALLFRNHAEPGAIRQLDIVHAMSEYEEEASRLASRLFNFSRRIVGEVMIPLDAAFVCVKDHELEAIVESKGRIYTRVPVYVGSRNNIIGIFNIKDYLYSNETNLREPFFVKADERCMTIFMMMKQRGEHMAIVTDSSSNQLGIVTLEDLIEELVGEIRDEK</sequence>
<keyword evidence="4 8" id="KW-1133">Transmembrane helix</keyword>
<feature type="transmembrane region" description="Helical" evidence="8">
    <location>
        <begin position="125"/>
        <end position="151"/>
    </location>
</feature>
<evidence type="ECO:0000256" key="6">
    <source>
        <dbReference type="ARBA" id="ARBA00023136"/>
    </source>
</evidence>
<evidence type="ECO:0000256" key="1">
    <source>
        <dbReference type="ARBA" id="ARBA00004141"/>
    </source>
</evidence>
<gene>
    <name evidence="10" type="ORF">AMJ83_04610</name>
</gene>
<dbReference type="PANTHER" id="PTHR22777:SF17">
    <property type="entry name" value="UPF0053 PROTEIN SLL0260"/>
    <property type="match status" value="1"/>
</dbReference>
<evidence type="ECO:0000256" key="5">
    <source>
        <dbReference type="ARBA" id="ARBA00023122"/>
    </source>
</evidence>
<dbReference type="PROSITE" id="PS51371">
    <property type="entry name" value="CBS"/>
    <property type="match status" value="1"/>
</dbReference>
<evidence type="ECO:0000256" key="4">
    <source>
        <dbReference type="ARBA" id="ARBA00022989"/>
    </source>
</evidence>
<dbReference type="InterPro" id="IPR044751">
    <property type="entry name" value="Ion_transp-like_CBS"/>
</dbReference>
<dbReference type="Gene3D" id="3.10.580.10">
    <property type="entry name" value="CBS-domain"/>
    <property type="match status" value="1"/>
</dbReference>
<organism evidence="10 11">
    <name type="scientific">candidate division WOR_3 bacterium SM23_42</name>
    <dbReference type="NCBI Taxonomy" id="1703779"/>
    <lineage>
        <taxon>Bacteria</taxon>
        <taxon>Bacteria division WOR-3</taxon>
    </lineage>
</organism>
<accession>A0A0S8FT99</accession>
<keyword evidence="2 8" id="KW-0812">Transmembrane</keyword>
<evidence type="ECO:0000256" key="8">
    <source>
        <dbReference type="SAM" id="Phobius"/>
    </source>
</evidence>
<evidence type="ECO:0000259" key="9">
    <source>
        <dbReference type="PROSITE" id="PS51371"/>
    </source>
</evidence>
<dbReference type="PANTHER" id="PTHR22777">
    <property type="entry name" value="HEMOLYSIN-RELATED"/>
    <property type="match status" value="1"/>
</dbReference>
<keyword evidence="6 8" id="KW-0472">Membrane</keyword>
<feature type="transmembrane region" description="Helical" evidence="8">
    <location>
        <begin position="88"/>
        <end position="105"/>
    </location>
</feature>
<proteinExistence type="predicted"/>
<dbReference type="AlphaFoldDB" id="A0A0S8FT99"/>
<dbReference type="CDD" id="cd04590">
    <property type="entry name" value="CBS_pair_CorC_HlyC_assoc"/>
    <property type="match status" value="1"/>
</dbReference>
<dbReference type="InterPro" id="IPR046342">
    <property type="entry name" value="CBS_dom_sf"/>
</dbReference>
<comment type="caution">
    <text evidence="10">The sequence shown here is derived from an EMBL/GenBank/DDBJ whole genome shotgun (WGS) entry which is preliminary data.</text>
</comment>
<keyword evidence="3" id="KW-0677">Repeat</keyword>
<evidence type="ECO:0000256" key="2">
    <source>
        <dbReference type="ARBA" id="ARBA00022692"/>
    </source>
</evidence>
<evidence type="ECO:0000256" key="3">
    <source>
        <dbReference type="ARBA" id="ARBA00022737"/>
    </source>
</evidence>
<dbReference type="InterPro" id="IPR000644">
    <property type="entry name" value="CBS_dom"/>
</dbReference>
<keyword evidence="5 7" id="KW-0129">CBS domain</keyword>
<dbReference type="Pfam" id="PF01595">
    <property type="entry name" value="CNNM"/>
    <property type="match status" value="1"/>
</dbReference>
<dbReference type="Proteomes" id="UP000051373">
    <property type="component" value="Unassembled WGS sequence"/>
</dbReference>
<dbReference type="SUPFAM" id="SSF54631">
    <property type="entry name" value="CBS-domain pair"/>
    <property type="match status" value="1"/>
</dbReference>
<feature type="domain" description="CBS" evidence="9">
    <location>
        <begin position="250"/>
        <end position="307"/>
    </location>
</feature>